<protein>
    <submittedName>
        <fullName evidence="9">2-octaprenylphenol hydroxylase</fullName>
    </submittedName>
</protein>
<comment type="pathway">
    <text evidence="2">Cofactor biosynthesis; ubiquinone biosynthesis.</text>
</comment>
<reference evidence="9 10" key="1">
    <citation type="submission" date="2018-10" db="EMBL/GenBank/DDBJ databases">
        <title>Genomic Encyclopedia of Type Strains, Phase IV (KMG-IV): sequencing the most valuable type-strain genomes for metagenomic binning, comparative biology and taxonomic classification.</title>
        <authorList>
            <person name="Goeker M."/>
        </authorList>
    </citation>
    <scope>NUCLEOTIDE SEQUENCE [LARGE SCALE GENOMIC DNA]</scope>
    <source>
        <strain evidence="9 10">DSM 23800</strain>
    </source>
</reference>
<evidence type="ECO:0000256" key="5">
    <source>
        <dbReference type="ARBA" id="ARBA00022827"/>
    </source>
</evidence>
<keyword evidence="4" id="KW-0285">Flavoprotein</keyword>
<dbReference type="RefSeq" id="WP_121121005.1">
    <property type="nucleotide sequence ID" value="NZ_CP016604.1"/>
</dbReference>
<comment type="similarity">
    <text evidence="3">Belongs to the UbiH/COQ6 family.</text>
</comment>
<proteinExistence type="inferred from homology"/>
<dbReference type="PRINTS" id="PR00420">
    <property type="entry name" value="RNGMNOXGNASE"/>
</dbReference>
<keyword evidence="7" id="KW-0503">Monooxygenase</keyword>
<dbReference type="Gene3D" id="3.50.50.60">
    <property type="entry name" value="FAD/NAD(P)-binding domain"/>
    <property type="match status" value="2"/>
</dbReference>
<dbReference type="InterPro" id="IPR002938">
    <property type="entry name" value="FAD-bd"/>
</dbReference>
<evidence type="ECO:0000256" key="6">
    <source>
        <dbReference type="ARBA" id="ARBA00023002"/>
    </source>
</evidence>
<sequence>MKKADIVIVGGGMVGLALAALLADTKLQIKVIEKNKTIELDPTRISNRVSAINFSSQAMLEKIGAWQKIASQRLSPYSQMYVWEKDSFAKIHFDNQDPTITQLGLEQLGHIVENGQIQSAIWKVVEAQHNVEIILDQPKKLDITDDLGFVTLESGEMISAKLVVGADGANSWVRRQVNFPLISRDYEHTALVCNVKTSEPHQQTARQIFAKDSILAFLPLPNENLCSIVWSLPPEKAKSLVNCDEKEFNQALTIAFDNRLGVCELQSERAIYPLTARYARNFAQQRVVVVGDAAHTIHPLAGLGVNLGFADVITLANELKYHLALEHDIGDYRYLRQFERKRKVEAAKVLFAMGSLKSLFSGEQPIKKLIRGIGLSLADKSAEIKKLFIQQTLGF</sequence>
<gene>
    <name evidence="9" type="ORF">DES31_0150</name>
</gene>
<evidence type="ECO:0000256" key="2">
    <source>
        <dbReference type="ARBA" id="ARBA00004749"/>
    </source>
</evidence>
<dbReference type="PANTHER" id="PTHR43876">
    <property type="entry name" value="UBIQUINONE BIOSYNTHESIS MONOOXYGENASE COQ6, MITOCHONDRIAL"/>
    <property type="match status" value="1"/>
</dbReference>
<evidence type="ECO:0000313" key="9">
    <source>
        <dbReference type="EMBL" id="RKR76842.1"/>
    </source>
</evidence>
<evidence type="ECO:0000259" key="8">
    <source>
        <dbReference type="Pfam" id="PF01494"/>
    </source>
</evidence>
<evidence type="ECO:0000256" key="4">
    <source>
        <dbReference type="ARBA" id="ARBA00022630"/>
    </source>
</evidence>
<evidence type="ECO:0000256" key="1">
    <source>
        <dbReference type="ARBA" id="ARBA00001974"/>
    </source>
</evidence>
<keyword evidence="5" id="KW-0274">FAD</keyword>
<comment type="caution">
    <text evidence="9">The sequence shown here is derived from an EMBL/GenBank/DDBJ whole genome shotgun (WGS) entry which is preliminary data.</text>
</comment>
<name>A0A420XHL7_9PAST</name>
<comment type="cofactor">
    <cofactor evidence="1">
        <name>FAD</name>
        <dbReference type="ChEBI" id="CHEBI:57692"/>
    </cofactor>
</comment>
<dbReference type="GO" id="GO:0006744">
    <property type="term" value="P:ubiquinone biosynthetic process"/>
    <property type="evidence" value="ECO:0007669"/>
    <property type="project" value="UniProtKB-UniPathway"/>
</dbReference>
<dbReference type="NCBIfam" id="TIGR01988">
    <property type="entry name" value="Ubi-OHases"/>
    <property type="match status" value="1"/>
</dbReference>
<dbReference type="GO" id="GO:0019168">
    <property type="term" value="F:2-polyprenylphenol 6-hydroxylase activity"/>
    <property type="evidence" value="ECO:0007669"/>
    <property type="project" value="TreeGrafter"/>
</dbReference>
<dbReference type="AlphaFoldDB" id="A0A420XHL7"/>
<feature type="domain" description="FAD-binding" evidence="8">
    <location>
        <begin position="4"/>
        <end position="344"/>
    </location>
</feature>
<dbReference type="GO" id="GO:0071949">
    <property type="term" value="F:FAD binding"/>
    <property type="evidence" value="ECO:0007669"/>
    <property type="project" value="InterPro"/>
</dbReference>
<dbReference type="EMBL" id="RBJC01000004">
    <property type="protein sequence ID" value="RKR76842.1"/>
    <property type="molecule type" value="Genomic_DNA"/>
</dbReference>
<evidence type="ECO:0000256" key="7">
    <source>
        <dbReference type="ARBA" id="ARBA00023033"/>
    </source>
</evidence>
<dbReference type="Proteomes" id="UP000280099">
    <property type="component" value="Unassembled WGS sequence"/>
</dbReference>
<keyword evidence="10" id="KW-1185">Reference proteome</keyword>
<keyword evidence="6" id="KW-0560">Oxidoreductase</keyword>
<evidence type="ECO:0000256" key="3">
    <source>
        <dbReference type="ARBA" id="ARBA00005349"/>
    </source>
</evidence>
<accession>A0A420XHL7</accession>
<dbReference type="InterPro" id="IPR036188">
    <property type="entry name" value="FAD/NAD-bd_sf"/>
</dbReference>
<dbReference type="InterPro" id="IPR010971">
    <property type="entry name" value="UbiH/COQ6"/>
</dbReference>
<dbReference type="InterPro" id="IPR051205">
    <property type="entry name" value="UbiH/COQ6_monooxygenase"/>
</dbReference>
<dbReference type="PANTHER" id="PTHR43876:SF7">
    <property type="entry name" value="UBIQUINONE BIOSYNTHESIS MONOOXYGENASE COQ6, MITOCHONDRIAL"/>
    <property type="match status" value="1"/>
</dbReference>
<organism evidence="9 10">
    <name type="scientific">Otariodibacter oris</name>
    <dbReference type="NCBI Taxonomy" id="1032623"/>
    <lineage>
        <taxon>Bacteria</taxon>
        <taxon>Pseudomonadati</taxon>
        <taxon>Pseudomonadota</taxon>
        <taxon>Gammaproteobacteria</taxon>
        <taxon>Pasteurellales</taxon>
        <taxon>Pasteurellaceae</taxon>
        <taxon>Otariodibacter</taxon>
    </lineage>
</organism>
<dbReference type="OrthoDB" id="9769565at2"/>
<dbReference type="Pfam" id="PF01494">
    <property type="entry name" value="FAD_binding_3"/>
    <property type="match status" value="1"/>
</dbReference>
<dbReference type="UniPathway" id="UPA00232"/>
<dbReference type="SUPFAM" id="SSF51905">
    <property type="entry name" value="FAD/NAD(P)-binding domain"/>
    <property type="match status" value="1"/>
</dbReference>
<evidence type="ECO:0000313" key="10">
    <source>
        <dbReference type="Proteomes" id="UP000280099"/>
    </source>
</evidence>